<keyword evidence="3" id="KW-1283">Bacterial microcompartment</keyword>
<keyword evidence="5" id="KW-1185">Reference proteome</keyword>
<evidence type="ECO:0000256" key="2">
    <source>
        <dbReference type="ARBA" id="ARBA00023669"/>
    </source>
</evidence>
<dbReference type="KEGG" id="fwa:DCMF_11545"/>
<comment type="subcellular location">
    <subcellularLocation>
        <location evidence="1">Carboxysome</location>
    </subcellularLocation>
</comment>
<dbReference type="Gene3D" id="2.40.50.220">
    <property type="entry name" value="EutN/Ccml"/>
    <property type="match status" value="1"/>
</dbReference>
<dbReference type="InterPro" id="IPR036677">
    <property type="entry name" value="EutN_CcmL_sf"/>
</dbReference>
<dbReference type="EMBL" id="CP017634">
    <property type="protein sequence ID" value="ATW25317.1"/>
    <property type="molecule type" value="Genomic_DNA"/>
</dbReference>
<dbReference type="PROSITE" id="PS51932">
    <property type="entry name" value="BMV"/>
    <property type="match status" value="1"/>
</dbReference>
<name>A0A3G1KSC5_FORW1</name>
<dbReference type="Proteomes" id="UP000323521">
    <property type="component" value="Chromosome"/>
</dbReference>
<dbReference type="AlphaFoldDB" id="A0A3G1KSC5"/>
<dbReference type="RefSeq" id="WP_148134571.1">
    <property type="nucleotide sequence ID" value="NZ_CP017634.1"/>
</dbReference>
<evidence type="ECO:0000313" key="5">
    <source>
        <dbReference type="Proteomes" id="UP000323521"/>
    </source>
</evidence>
<dbReference type="InterPro" id="IPR004992">
    <property type="entry name" value="EutN_CcmL"/>
</dbReference>
<dbReference type="CDD" id="cd01614">
    <property type="entry name" value="EutN_CcmL"/>
    <property type="match status" value="1"/>
</dbReference>
<dbReference type="SUPFAM" id="SSF159133">
    <property type="entry name" value="EutN/CcmL-like"/>
    <property type="match status" value="1"/>
</dbReference>
<dbReference type="Pfam" id="PF03319">
    <property type="entry name" value="EutN_CcmL"/>
    <property type="match status" value="1"/>
</dbReference>
<proteinExistence type="predicted"/>
<sequence>MLIGRVVNSIWSTRKDESLVGAKLMIVQLLDTPEEGRGKIIVAVDMIGAGIGERVLITQGSSARRTAGFEDAPIDSVIVGIIDENQSEVSLR</sequence>
<organism evidence="4 5">
    <name type="scientific">Formimonas warabiya</name>
    <dbReference type="NCBI Taxonomy" id="1761012"/>
    <lineage>
        <taxon>Bacteria</taxon>
        <taxon>Bacillati</taxon>
        <taxon>Bacillota</taxon>
        <taxon>Clostridia</taxon>
        <taxon>Eubacteriales</taxon>
        <taxon>Peptococcaceae</taxon>
        <taxon>Candidatus Formimonas</taxon>
    </lineage>
</organism>
<keyword evidence="2" id="KW-1282">Carboxysome</keyword>
<dbReference type="PANTHER" id="PTHR36539">
    <property type="entry name" value="ETHANOLAMINE UTILIZATION PROTEIN EUTN"/>
    <property type="match status" value="1"/>
</dbReference>
<evidence type="ECO:0000256" key="3">
    <source>
        <dbReference type="ARBA" id="ARBA00024446"/>
    </source>
</evidence>
<accession>A0A3G1KSC5</accession>
<evidence type="ECO:0000313" key="4">
    <source>
        <dbReference type="EMBL" id="ATW25317.1"/>
    </source>
</evidence>
<dbReference type="GO" id="GO:0031470">
    <property type="term" value="C:carboxysome"/>
    <property type="evidence" value="ECO:0007669"/>
    <property type="project" value="UniProtKB-SubCell"/>
</dbReference>
<gene>
    <name evidence="4" type="ORF">DCMF_11545</name>
</gene>
<protein>
    <submittedName>
        <fullName evidence="4">Ethanolamine utilization protein EutN</fullName>
    </submittedName>
</protein>
<reference evidence="4 5" key="1">
    <citation type="submission" date="2016-10" db="EMBL/GenBank/DDBJ databases">
        <title>Complete Genome Sequence of Peptococcaceae strain DCMF.</title>
        <authorList>
            <person name="Edwards R.J."/>
            <person name="Holland S.I."/>
            <person name="Deshpande N.P."/>
            <person name="Wong Y.K."/>
            <person name="Ertan H."/>
            <person name="Manefield M."/>
            <person name="Russell T.L."/>
            <person name="Lee M.J."/>
        </authorList>
    </citation>
    <scope>NUCLEOTIDE SEQUENCE [LARGE SCALE GENOMIC DNA]</scope>
    <source>
        <strain evidence="4 5">DCMF</strain>
    </source>
</reference>
<evidence type="ECO:0000256" key="1">
    <source>
        <dbReference type="ARBA" id="ARBA00023587"/>
    </source>
</evidence>
<dbReference type="OrthoDB" id="196195at2"/>